<name>A0A1G7N882_9FIRM</name>
<dbReference type="PANTHER" id="PTHR30619">
    <property type="entry name" value="DNA INTERNALIZATION/COMPETENCE PROTEIN COMEC/REC2"/>
    <property type="match status" value="1"/>
</dbReference>
<feature type="domain" description="Metallo-beta-lactamase" evidence="2">
    <location>
        <begin position="56"/>
        <end position="255"/>
    </location>
</feature>
<dbReference type="Pfam" id="PF00753">
    <property type="entry name" value="Lactamase_B"/>
    <property type="match status" value="1"/>
</dbReference>
<dbReference type="STRING" id="1123285.SAMN05660235_02453"/>
<dbReference type="InterPro" id="IPR035681">
    <property type="entry name" value="ComA-like_MBL"/>
</dbReference>
<dbReference type="SUPFAM" id="SSF56281">
    <property type="entry name" value="Metallo-hydrolase/oxidoreductase"/>
    <property type="match status" value="1"/>
</dbReference>
<feature type="chain" id="PRO_5039090319" evidence="1">
    <location>
        <begin position="23"/>
        <end position="302"/>
    </location>
</feature>
<proteinExistence type="predicted"/>
<dbReference type="PROSITE" id="PS51257">
    <property type="entry name" value="PROKAR_LIPOPROTEIN"/>
    <property type="match status" value="1"/>
</dbReference>
<evidence type="ECO:0000313" key="3">
    <source>
        <dbReference type="EMBL" id="SDF70151.1"/>
    </source>
</evidence>
<evidence type="ECO:0000259" key="2">
    <source>
        <dbReference type="SMART" id="SM00849"/>
    </source>
</evidence>
<sequence length="302" mass="32254">MAKISRWRRLIAVCLAVFLLMAAGCGGQGKTAVEPQKAPGLPAPGTVTVKVLDVGQGDAILIRTGDQTVLIDTGDVPARDQLVKYIKKEGIAALDKLIITHPHADHLGGAAAIFDNFPVKQIYDSGQTTTTGLYRQYLQTVQKKNIPFSVLTAGQMVDIGGGALLKVLAPEKPYIQGTESDLNNNSIVVKLVYGNFSMLLTGDAEKEAEERMLKSGSAELKSTVLKSAHHGSSSSSTPAFLAAVAPEAVIISVGANNDYHHPHPSTLKKYNERKLKIYRTDKDGTVTVTTDGKGYTISKEKG</sequence>
<dbReference type="PANTHER" id="PTHR30619:SF7">
    <property type="entry name" value="BETA-LACTAMASE DOMAIN PROTEIN"/>
    <property type="match status" value="1"/>
</dbReference>
<dbReference type="RefSeq" id="WP_093691276.1">
    <property type="nucleotide sequence ID" value="NZ_FNBU01000022.1"/>
</dbReference>
<gene>
    <name evidence="3" type="ORF">SAMN05660235_02453</name>
</gene>
<dbReference type="AlphaFoldDB" id="A0A1G7N882"/>
<dbReference type="SMART" id="SM00849">
    <property type="entry name" value="Lactamase_B"/>
    <property type="match status" value="1"/>
</dbReference>
<keyword evidence="4" id="KW-1185">Reference proteome</keyword>
<dbReference type="InterPro" id="IPR001279">
    <property type="entry name" value="Metallo-B-lactamas"/>
</dbReference>
<organism evidence="3 4">
    <name type="scientific">Sporolituus thermophilus DSM 23256</name>
    <dbReference type="NCBI Taxonomy" id="1123285"/>
    <lineage>
        <taxon>Bacteria</taxon>
        <taxon>Bacillati</taxon>
        <taxon>Bacillota</taxon>
        <taxon>Negativicutes</taxon>
        <taxon>Selenomonadales</taxon>
        <taxon>Sporomusaceae</taxon>
        <taxon>Sporolituus</taxon>
    </lineage>
</organism>
<dbReference type="InterPro" id="IPR052159">
    <property type="entry name" value="Competence_DNA_uptake"/>
</dbReference>
<feature type="signal peptide" evidence="1">
    <location>
        <begin position="1"/>
        <end position="22"/>
    </location>
</feature>
<evidence type="ECO:0000313" key="4">
    <source>
        <dbReference type="Proteomes" id="UP000243333"/>
    </source>
</evidence>
<protein>
    <submittedName>
        <fullName evidence="3">Competence protein ComEC</fullName>
    </submittedName>
</protein>
<dbReference type="Gene3D" id="3.60.15.10">
    <property type="entry name" value="Ribonuclease Z/Hydroxyacylglutathione hydrolase-like"/>
    <property type="match status" value="1"/>
</dbReference>
<keyword evidence="1" id="KW-0732">Signal</keyword>
<accession>A0A1G7N882</accession>
<dbReference type="Proteomes" id="UP000243333">
    <property type="component" value="Unassembled WGS sequence"/>
</dbReference>
<dbReference type="InterPro" id="IPR036866">
    <property type="entry name" value="RibonucZ/Hydroxyglut_hydro"/>
</dbReference>
<evidence type="ECO:0000256" key="1">
    <source>
        <dbReference type="SAM" id="SignalP"/>
    </source>
</evidence>
<dbReference type="EMBL" id="FNBU01000022">
    <property type="protein sequence ID" value="SDF70151.1"/>
    <property type="molecule type" value="Genomic_DNA"/>
</dbReference>
<reference evidence="4" key="1">
    <citation type="submission" date="2016-10" db="EMBL/GenBank/DDBJ databases">
        <authorList>
            <person name="Varghese N."/>
            <person name="Submissions S."/>
        </authorList>
    </citation>
    <scope>NUCLEOTIDE SEQUENCE [LARGE SCALE GENOMIC DNA]</scope>
    <source>
        <strain evidence="4">DSM 23256</strain>
    </source>
</reference>
<dbReference type="CDD" id="cd07731">
    <property type="entry name" value="ComA-like_MBL-fold"/>
    <property type="match status" value="1"/>
</dbReference>
<dbReference type="OrthoDB" id="9761531at2"/>